<dbReference type="EMBL" id="JAJAQC010000001">
    <property type="protein sequence ID" value="MDA0562861.1"/>
    <property type="molecule type" value="Genomic_DNA"/>
</dbReference>
<comment type="caution">
    <text evidence="5">The sequence shown here is derived from an EMBL/GenBank/DDBJ whole genome shotgun (WGS) entry which is preliminary data.</text>
</comment>
<dbReference type="SUPFAM" id="SSF64288">
    <property type="entry name" value="Chorismate lyase-like"/>
    <property type="match status" value="1"/>
</dbReference>
<dbReference type="Gene3D" id="3.40.1410.10">
    <property type="entry name" value="Chorismate lyase-like"/>
    <property type="match status" value="1"/>
</dbReference>
<reference evidence="5" key="1">
    <citation type="submission" date="2021-10" db="EMBL/GenBank/DDBJ databases">
        <title>Streptomonospora sp. nov., isolated from mangrove soil.</title>
        <authorList>
            <person name="Chen X."/>
            <person name="Ge X."/>
            <person name="Liu W."/>
        </authorList>
    </citation>
    <scope>NUCLEOTIDE SEQUENCE</scope>
    <source>
        <strain evidence="5">S1-112</strain>
    </source>
</reference>
<dbReference type="Pfam" id="PF00392">
    <property type="entry name" value="GntR"/>
    <property type="match status" value="1"/>
</dbReference>
<dbReference type="SMART" id="SM00345">
    <property type="entry name" value="HTH_GNTR"/>
    <property type="match status" value="1"/>
</dbReference>
<dbReference type="InterPro" id="IPR000524">
    <property type="entry name" value="Tscrpt_reg_HTH_GntR"/>
</dbReference>
<dbReference type="Gene3D" id="1.10.10.10">
    <property type="entry name" value="Winged helix-like DNA-binding domain superfamily/Winged helix DNA-binding domain"/>
    <property type="match status" value="1"/>
</dbReference>
<name>A0A9X3NIW3_9ACTN</name>
<dbReference type="InterPro" id="IPR050679">
    <property type="entry name" value="Bact_HTH_transcr_reg"/>
</dbReference>
<dbReference type="RefSeq" id="WP_408648515.1">
    <property type="nucleotide sequence ID" value="NZ_JAJAQC010000001.1"/>
</dbReference>
<dbReference type="InterPro" id="IPR036388">
    <property type="entry name" value="WH-like_DNA-bd_sf"/>
</dbReference>
<accession>A0A9X3NIW3</accession>
<protein>
    <submittedName>
        <fullName evidence="5">GntR family transcriptional regulator</fullName>
    </submittedName>
</protein>
<dbReference type="PROSITE" id="PS50949">
    <property type="entry name" value="HTH_GNTR"/>
    <property type="match status" value="1"/>
</dbReference>
<evidence type="ECO:0000256" key="3">
    <source>
        <dbReference type="ARBA" id="ARBA00023163"/>
    </source>
</evidence>
<dbReference type="PANTHER" id="PTHR44846:SF17">
    <property type="entry name" value="GNTR-FAMILY TRANSCRIPTIONAL REGULATOR"/>
    <property type="match status" value="1"/>
</dbReference>
<dbReference type="InterPro" id="IPR036390">
    <property type="entry name" value="WH_DNA-bd_sf"/>
</dbReference>
<proteinExistence type="predicted"/>
<evidence type="ECO:0000313" key="5">
    <source>
        <dbReference type="EMBL" id="MDA0562861.1"/>
    </source>
</evidence>
<dbReference type="SUPFAM" id="SSF46785">
    <property type="entry name" value="Winged helix' DNA-binding domain"/>
    <property type="match status" value="1"/>
</dbReference>
<evidence type="ECO:0000256" key="2">
    <source>
        <dbReference type="ARBA" id="ARBA00023125"/>
    </source>
</evidence>
<keyword evidence="3" id="KW-0804">Transcription</keyword>
<dbReference type="CDD" id="cd07377">
    <property type="entry name" value="WHTH_GntR"/>
    <property type="match status" value="1"/>
</dbReference>
<feature type="domain" description="HTH gntR-type" evidence="4">
    <location>
        <begin position="5"/>
        <end position="72"/>
    </location>
</feature>
<dbReference type="InterPro" id="IPR028978">
    <property type="entry name" value="Chorismate_lyase_/UTRA_dom_sf"/>
</dbReference>
<keyword evidence="2" id="KW-0238">DNA-binding</keyword>
<evidence type="ECO:0000259" key="4">
    <source>
        <dbReference type="PROSITE" id="PS50949"/>
    </source>
</evidence>
<keyword evidence="1" id="KW-0805">Transcription regulation</keyword>
<evidence type="ECO:0000313" key="6">
    <source>
        <dbReference type="Proteomes" id="UP001140076"/>
    </source>
</evidence>
<dbReference type="PANTHER" id="PTHR44846">
    <property type="entry name" value="MANNOSYL-D-GLYCERATE TRANSPORT/METABOLISM SYSTEM REPRESSOR MNGR-RELATED"/>
    <property type="match status" value="1"/>
</dbReference>
<gene>
    <name evidence="5" type="ORF">LG943_00695</name>
</gene>
<organism evidence="5 6">
    <name type="scientific">Streptomonospora mangrovi</name>
    <dbReference type="NCBI Taxonomy" id="2883123"/>
    <lineage>
        <taxon>Bacteria</taxon>
        <taxon>Bacillati</taxon>
        <taxon>Actinomycetota</taxon>
        <taxon>Actinomycetes</taxon>
        <taxon>Streptosporangiales</taxon>
        <taxon>Nocardiopsidaceae</taxon>
        <taxon>Streptomonospora</taxon>
    </lineage>
</organism>
<dbReference type="GO" id="GO:0003677">
    <property type="term" value="F:DNA binding"/>
    <property type="evidence" value="ECO:0007669"/>
    <property type="project" value="UniProtKB-KW"/>
</dbReference>
<dbReference type="Proteomes" id="UP001140076">
    <property type="component" value="Unassembled WGS sequence"/>
</dbReference>
<dbReference type="GO" id="GO:0045892">
    <property type="term" value="P:negative regulation of DNA-templated transcription"/>
    <property type="evidence" value="ECO:0007669"/>
    <property type="project" value="TreeGrafter"/>
</dbReference>
<dbReference type="GO" id="GO:0003700">
    <property type="term" value="F:DNA-binding transcription factor activity"/>
    <property type="evidence" value="ECO:0007669"/>
    <property type="project" value="InterPro"/>
</dbReference>
<dbReference type="AlphaFoldDB" id="A0A9X3NIW3"/>
<evidence type="ECO:0000256" key="1">
    <source>
        <dbReference type="ARBA" id="ARBA00023015"/>
    </source>
</evidence>
<keyword evidence="6" id="KW-1185">Reference proteome</keyword>
<sequence>MDRPDPPYRVIADSLRDQISSGELAPGARLPSMAALAEHHGVSPRTAQKALQQLRGEGLVHITQKGATVRTAPRALPLAPERTGTLDVPDRDHIAVTGAGVVPMLPSVGAALGVNADGLNRTVVRRESITRREGVPYRLAVSWTHPSFTAAAPELLQGTPIPNLLAVIATRCGRRADHGRDYWESRTCDRREAGALEVPVGSAVLAGASVYSDSTGPILYYEWVAPPHRAVTMDYSLSVP</sequence>